<dbReference type="Proteomes" id="UP000295506">
    <property type="component" value="Unassembled WGS sequence"/>
</dbReference>
<dbReference type="GO" id="GO:0015833">
    <property type="term" value="P:peptide transport"/>
    <property type="evidence" value="ECO:0007669"/>
    <property type="project" value="TreeGrafter"/>
</dbReference>
<proteinExistence type="inferred from homology"/>
<evidence type="ECO:0000256" key="2">
    <source>
        <dbReference type="ARBA" id="ARBA00022448"/>
    </source>
</evidence>
<dbReference type="OrthoDB" id="9772924at2"/>
<dbReference type="Proteomes" id="UP000055611">
    <property type="component" value="Chromosome"/>
</dbReference>
<evidence type="ECO:0000313" key="8">
    <source>
        <dbReference type="Proteomes" id="UP000055611"/>
    </source>
</evidence>
<dbReference type="PANTHER" id="PTHR30290:SF9">
    <property type="entry name" value="OLIGOPEPTIDE-BINDING PROTEIN APPA"/>
    <property type="match status" value="1"/>
</dbReference>
<comment type="similarity">
    <text evidence="1">Belongs to the bacterial solute-binding protein 5 family.</text>
</comment>
<dbReference type="GO" id="GO:0043190">
    <property type="term" value="C:ATP-binding cassette (ABC) transporter complex"/>
    <property type="evidence" value="ECO:0007669"/>
    <property type="project" value="InterPro"/>
</dbReference>
<dbReference type="PANTHER" id="PTHR30290">
    <property type="entry name" value="PERIPLASMIC BINDING COMPONENT OF ABC TRANSPORTER"/>
    <property type="match status" value="1"/>
</dbReference>
<organism evidence="7 9">
    <name type="scientific">Pseudodesulfovibrio indicus</name>
    <dbReference type="NCBI Taxonomy" id="1716143"/>
    <lineage>
        <taxon>Bacteria</taxon>
        <taxon>Pseudomonadati</taxon>
        <taxon>Thermodesulfobacteriota</taxon>
        <taxon>Desulfovibrionia</taxon>
        <taxon>Desulfovibrionales</taxon>
        <taxon>Desulfovibrionaceae</taxon>
    </lineage>
</organism>
<gene>
    <name evidence="6" type="ORF">AWY79_10595</name>
    <name evidence="7" type="ORF">EDC59_103234</name>
</gene>
<dbReference type="RefSeq" id="WP_066803413.1">
    <property type="nucleotide sequence ID" value="NZ_CP014206.1"/>
</dbReference>
<accession>A0A126QNA9</accession>
<dbReference type="SUPFAM" id="SSF53850">
    <property type="entry name" value="Periplasmic binding protein-like II"/>
    <property type="match status" value="1"/>
</dbReference>
<dbReference type="InterPro" id="IPR023765">
    <property type="entry name" value="SBP_5_CS"/>
</dbReference>
<reference evidence="7 9" key="2">
    <citation type="submission" date="2019-03" db="EMBL/GenBank/DDBJ databases">
        <title>Genomic Encyclopedia of Type Strains, Phase IV (KMG-IV): sequencing the most valuable type-strain genomes for metagenomic binning, comparative biology and taxonomic classification.</title>
        <authorList>
            <person name="Goeker M."/>
        </authorList>
    </citation>
    <scope>NUCLEOTIDE SEQUENCE [LARGE SCALE GENOMIC DNA]</scope>
    <source>
        <strain evidence="7 9">DSM 101483</strain>
    </source>
</reference>
<dbReference type="Gene3D" id="3.10.105.10">
    <property type="entry name" value="Dipeptide-binding Protein, Domain 3"/>
    <property type="match status" value="1"/>
</dbReference>
<feature type="chain" id="PRO_5044548174" evidence="4">
    <location>
        <begin position="34"/>
        <end position="533"/>
    </location>
</feature>
<keyword evidence="2" id="KW-0813">Transport</keyword>
<dbReference type="GO" id="GO:1904680">
    <property type="term" value="F:peptide transmembrane transporter activity"/>
    <property type="evidence" value="ECO:0007669"/>
    <property type="project" value="TreeGrafter"/>
</dbReference>
<evidence type="ECO:0000313" key="7">
    <source>
        <dbReference type="EMBL" id="TDT89936.1"/>
    </source>
</evidence>
<dbReference type="PIRSF" id="PIRSF002741">
    <property type="entry name" value="MppA"/>
    <property type="match status" value="1"/>
</dbReference>
<evidence type="ECO:0000259" key="5">
    <source>
        <dbReference type="Pfam" id="PF00496"/>
    </source>
</evidence>
<dbReference type="Pfam" id="PF00496">
    <property type="entry name" value="SBP_bac_5"/>
    <property type="match status" value="1"/>
</dbReference>
<dbReference type="PROSITE" id="PS01040">
    <property type="entry name" value="SBP_BACTERIAL_5"/>
    <property type="match status" value="1"/>
</dbReference>
<evidence type="ECO:0000313" key="9">
    <source>
        <dbReference type="Proteomes" id="UP000295506"/>
    </source>
</evidence>
<evidence type="ECO:0000256" key="1">
    <source>
        <dbReference type="ARBA" id="ARBA00005695"/>
    </source>
</evidence>
<dbReference type="CDD" id="cd08518">
    <property type="entry name" value="PBP2_NikA_DppA_OppA_like_19"/>
    <property type="match status" value="1"/>
</dbReference>
<dbReference type="InterPro" id="IPR000914">
    <property type="entry name" value="SBP_5_dom"/>
</dbReference>
<feature type="signal peptide" evidence="4">
    <location>
        <begin position="1"/>
        <end position="33"/>
    </location>
</feature>
<reference evidence="6 8" key="1">
    <citation type="journal article" date="2016" name="Front. Microbiol.">
        <title>Genome Sequence of the Piezophilic, Mesophilic Sulfate-Reducing Bacterium Desulfovibrio indicus J2T.</title>
        <authorList>
            <person name="Cao J."/>
            <person name="Maignien L."/>
            <person name="Shao Z."/>
            <person name="Alain K."/>
            <person name="Jebbar M."/>
        </authorList>
    </citation>
    <scope>NUCLEOTIDE SEQUENCE [LARGE SCALE GENOMIC DNA]</scope>
    <source>
        <strain evidence="6 8">J2</strain>
    </source>
</reference>
<dbReference type="InterPro" id="IPR039424">
    <property type="entry name" value="SBP_5"/>
</dbReference>
<dbReference type="KEGG" id="dej:AWY79_10595"/>
<keyword evidence="3 4" id="KW-0732">Signal</keyword>
<dbReference type="EMBL" id="SOBK01000003">
    <property type="protein sequence ID" value="TDT89936.1"/>
    <property type="molecule type" value="Genomic_DNA"/>
</dbReference>
<sequence>MHAFRNFRAGRFLLAALAGLLVLATLAATPALAKDTLTLAIKGEPDDGYDPTLGWGRYGNPLFQSTLLRRDENLNIVNELATAAELSADGLTWDVTIREDAKFSDGSQLTAEDVAYTFNTAAASGGKVDLINMDKAEAISGNAVRITLKKRDTTFINRLISLGIVPKALHGPGYARKPVGSGPYRMVEWHEGQQMIAEINPNYFGDKPYFKRLVFLFTDEDTSFAAAKAGQVDVVVVPQALAMQTVPGMVMHSVQSVDNRGLLMPFVPNTGRKTDKGAPIGNNVTSDLAIRKAINVAIDRKVLVQGVLEGFGSPAYGPCDGLPWDNPENKFKDGDPDAARKLLADAGWKDTDNDGIVEKNGVKAEITVLYPADRAIRQYLALAVADMLKPVGIHAIVEGKRGWDEIKHRMHSDVVVFGWGAHDPIEVYQLYSSHHAGDGWNNPGYYANAKVDEYLDGAVSADSYEASLDLWKKAQWDGKTGSNAHGDAPWVWMVNLEHTYFISEHLDVGVSQVEPHGHGWPITANIQKWTWKD</sequence>
<dbReference type="EMBL" id="CP014206">
    <property type="protein sequence ID" value="AMK11533.1"/>
    <property type="molecule type" value="Genomic_DNA"/>
</dbReference>
<dbReference type="AlphaFoldDB" id="A0A126QNA9"/>
<evidence type="ECO:0000256" key="4">
    <source>
        <dbReference type="SAM" id="SignalP"/>
    </source>
</evidence>
<feature type="domain" description="Solute-binding protein family 5" evidence="5">
    <location>
        <begin position="76"/>
        <end position="434"/>
    </location>
</feature>
<evidence type="ECO:0000313" key="6">
    <source>
        <dbReference type="EMBL" id="AMK11533.1"/>
    </source>
</evidence>
<name>A0A126QNA9_9BACT</name>
<dbReference type="GO" id="GO:0030288">
    <property type="term" value="C:outer membrane-bounded periplasmic space"/>
    <property type="evidence" value="ECO:0007669"/>
    <property type="project" value="UniProtKB-ARBA"/>
</dbReference>
<dbReference type="InterPro" id="IPR030678">
    <property type="entry name" value="Peptide/Ni-bd"/>
</dbReference>
<evidence type="ECO:0000256" key="3">
    <source>
        <dbReference type="ARBA" id="ARBA00022729"/>
    </source>
</evidence>
<dbReference type="Gene3D" id="3.40.190.10">
    <property type="entry name" value="Periplasmic binding protein-like II"/>
    <property type="match status" value="1"/>
</dbReference>
<keyword evidence="8" id="KW-1185">Reference proteome</keyword>
<protein>
    <submittedName>
        <fullName evidence="6">Nickel ABC transporter substrate-binding protein</fullName>
    </submittedName>
    <submittedName>
        <fullName evidence="7">Peptide/nickel transport system substrate-binding protein</fullName>
    </submittedName>
</protein>